<organism evidence="1 2">
    <name type="scientific">Psychrobacter piechaudii</name>
    <dbReference type="NCBI Taxonomy" id="1945521"/>
    <lineage>
        <taxon>Bacteria</taxon>
        <taxon>Pseudomonadati</taxon>
        <taxon>Pseudomonadota</taxon>
        <taxon>Gammaproteobacteria</taxon>
        <taxon>Moraxellales</taxon>
        <taxon>Moraxellaceae</taxon>
        <taxon>Psychrobacter</taxon>
    </lineage>
</organism>
<sequence length="146" mass="15813">MKISYKTFFNLIAITAIGTFSSVGVAKEIKPIKFNQGSVVGTASGQIPSGKQDTWYQFKAQKGQYAVINLLPKAGSPETANVGVLYMPSKQQNGGKGGIVYQGCLPEDGKYKLRIARNLMATENKNAGYQVEVVILPQYASKELCD</sequence>
<dbReference type="Proteomes" id="UP000188357">
    <property type="component" value="Unassembled WGS sequence"/>
</dbReference>
<dbReference type="OrthoDB" id="6658696at2"/>
<accession>A0A1R4GI44</accession>
<dbReference type="EMBL" id="FUGE01000076">
    <property type="protein sequence ID" value="SJM67907.1"/>
    <property type="molecule type" value="Genomic_DNA"/>
</dbReference>
<dbReference type="Gene3D" id="2.60.120.380">
    <property type="match status" value="1"/>
</dbReference>
<reference evidence="1 2" key="1">
    <citation type="submission" date="2017-02" db="EMBL/GenBank/DDBJ databases">
        <authorList>
            <person name="Peterson S.W."/>
        </authorList>
    </citation>
    <scope>NUCLEOTIDE SEQUENCE [LARGE SCALE GENOMIC DNA]</scope>
    <source>
        <strain evidence="1">Psychrobacter_piechaudii</strain>
    </source>
</reference>
<dbReference type="AlphaFoldDB" id="A0A1R4GI44"/>
<gene>
    <name evidence="1" type="ORF">A1232T_00541</name>
</gene>
<protein>
    <recommendedName>
        <fullName evidence="3">Inhibitor of g-type lysozyme</fullName>
    </recommendedName>
</protein>
<dbReference type="STRING" id="1945521.A1232T_00541"/>
<name>A0A1R4GI44_9GAMM</name>
<evidence type="ECO:0000313" key="2">
    <source>
        <dbReference type="Proteomes" id="UP000188357"/>
    </source>
</evidence>
<keyword evidence="2" id="KW-1185">Reference proteome</keyword>
<evidence type="ECO:0000313" key="1">
    <source>
        <dbReference type="EMBL" id="SJM67907.1"/>
    </source>
</evidence>
<proteinExistence type="predicted"/>
<evidence type="ECO:0008006" key="3">
    <source>
        <dbReference type="Google" id="ProtNLM"/>
    </source>
</evidence>
<dbReference type="RefSeq" id="WP_077450382.1">
    <property type="nucleotide sequence ID" value="NZ_FUGE01000076.1"/>
</dbReference>